<name>A0A3G3BX26_9CAUD</name>
<evidence type="ECO:0000313" key="2">
    <source>
        <dbReference type="Proteomes" id="UP000275945"/>
    </source>
</evidence>
<dbReference type="Proteomes" id="UP000275945">
    <property type="component" value="Segment"/>
</dbReference>
<dbReference type="InterPro" id="IPR027417">
    <property type="entry name" value="P-loop_NTPase"/>
</dbReference>
<keyword evidence="1" id="KW-0418">Kinase</keyword>
<dbReference type="EMBL" id="MH884513">
    <property type="protein sequence ID" value="AYP68754.1"/>
    <property type="molecule type" value="Genomic_DNA"/>
</dbReference>
<protein>
    <submittedName>
        <fullName evidence="1">Deoxynucleoside monophosphate kinase</fullName>
    </submittedName>
</protein>
<keyword evidence="1" id="KW-0808">Transferase</keyword>
<proteinExistence type="predicted"/>
<keyword evidence="2" id="KW-1185">Reference proteome</keyword>
<evidence type="ECO:0000313" key="1">
    <source>
        <dbReference type="EMBL" id="AYP68754.1"/>
    </source>
</evidence>
<reference evidence="1 2" key="1">
    <citation type="submission" date="2018-09" db="EMBL/GenBank/DDBJ databases">
        <title>Comparative Genomic Analysis of Eight Novel Haloalkaliphilic Bacteriophages from Lake Elmenteita, Kenya.</title>
        <authorList>
            <person name="Akhwale J.K."/>
        </authorList>
    </citation>
    <scope>NUCLEOTIDE SEQUENCE [LARGE SCALE GENOMIC DNA]</scope>
</reference>
<dbReference type="Gene3D" id="3.40.50.300">
    <property type="entry name" value="P-loop containing nucleotide triphosphate hydrolases"/>
    <property type="match status" value="1"/>
</dbReference>
<organism evidence="1 2">
    <name type="scientific">Bacillus phage vB_BpsS-36</name>
    <dbReference type="NCBI Taxonomy" id="2419622"/>
    <lineage>
        <taxon>Viruses</taxon>
        <taxon>Duplodnaviria</taxon>
        <taxon>Heunggongvirae</taxon>
        <taxon>Uroviricota</taxon>
        <taxon>Caudoviricetes</taxon>
        <taxon>Ehrlichviridae</taxon>
        <taxon>Nairobivirus</taxon>
        <taxon>Nairobivirus nv36</taxon>
    </lineage>
</organism>
<gene>
    <name evidence="1" type="ORF">BpsS36_00048</name>
</gene>
<accession>A0A3G3BX26</accession>
<sequence>MSMGLKDFYREPLPNIGLFAKMRSGKDEVYKVISFMGFNVERVAFGDIMKERFYELFPLIPPEPKPISELVAFGQSMRAIDNDVWVRPTMARMKVRTDILAQAGFTPPAFIVTDIRQPNEYEACKRAGMVMVKVHADESVRVERMLALGEKVSREVLDSPTELHIDGFKPDYVINNNGTPQELAKEITELIYKIQTKRNDV</sequence>
<dbReference type="GO" id="GO:0016301">
    <property type="term" value="F:kinase activity"/>
    <property type="evidence" value="ECO:0007669"/>
    <property type="project" value="UniProtKB-KW"/>
</dbReference>
<dbReference type="SUPFAM" id="SSF52540">
    <property type="entry name" value="P-loop containing nucleoside triphosphate hydrolases"/>
    <property type="match status" value="1"/>
</dbReference>